<sequence>MAANLFGRYVWLVDVIRRYTSLTYEEINELWQKAD</sequence>
<evidence type="ECO:0000313" key="1">
    <source>
        <dbReference type="EMBL" id="BCI64796.1"/>
    </source>
</evidence>
<dbReference type="EMBL" id="AP023322">
    <property type="protein sequence ID" value="BCI64796.1"/>
    <property type="molecule type" value="Genomic_DNA"/>
</dbReference>
<gene>
    <name evidence="1" type="ORF">Cop2CBH44_31490</name>
</gene>
<organism evidence="1 2">
    <name type="scientific">Coprobacter secundus subsp. similis</name>
    <dbReference type="NCBI Taxonomy" id="2751153"/>
    <lineage>
        <taxon>Bacteria</taxon>
        <taxon>Pseudomonadati</taxon>
        <taxon>Bacteroidota</taxon>
        <taxon>Bacteroidia</taxon>
        <taxon>Bacteroidales</taxon>
        <taxon>Barnesiellaceae</taxon>
        <taxon>Coprobacter</taxon>
    </lineage>
</organism>
<reference evidence="2" key="1">
    <citation type="submission" date="2020-07" db="EMBL/GenBank/DDBJ databases">
        <title>Complete genome sequencing of Coprobacter sp. strain 2CBH44.</title>
        <authorList>
            <person name="Sakamoto M."/>
            <person name="Murakami T."/>
            <person name="Mori H."/>
        </authorList>
    </citation>
    <scope>NUCLEOTIDE SEQUENCE [LARGE SCALE GENOMIC DNA]</scope>
    <source>
        <strain evidence="2">2CBH44</strain>
    </source>
</reference>
<dbReference type="Proteomes" id="UP000594042">
    <property type="component" value="Chromosome"/>
</dbReference>
<proteinExistence type="predicted"/>
<dbReference type="AlphaFoldDB" id="A0A7G1HYR7"/>
<protein>
    <submittedName>
        <fullName evidence="1">Uncharacterized protein</fullName>
    </submittedName>
</protein>
<evidence type="ECO:0000313" key="2">
    <source>
        <dbReference type="Proteomes" id="UP000594042"/>
    </source>
</evidence>
<name>A0A7G1HYR7_9BACT</name>
<dbReference type="KEGG" id="copr:Cop2CBH44_31490"/>
<keyword evidence="2" id="KW-1185">Reference proteome</keyword>
<accession>A0A7G1HYR7</accession>